<feature type="domain" description="R3H" evidence="6">
    <location>
        <begin position="147"/>
        <end position="213"/>
    </location>
</feature>
<evidence type="ECO:0000256" key="2">
    <source>
        <dbReference type="ARBA" id="ARBA00022884"/>
    </source>
</evidence>
<dbReference type="CDD" id="cd02644">
    <property type="entry name" value="R3H_jag"/>
    <property type="match status" value="1"/>
</dbReference>
<dbReference type="Gene3D" id="3.30.1370.50">
    <property type="entry name" value="R3H-like domain"/>
    <property type="match status" value="1"/>
</dbReference>
<dbReference type="EMBL" id="BARW01018456">
    <property type="protein sequence ID" value="GAI99186.1"/>
    <property type="molecule type" value="Genomic_DNA"/>
</dbReference>
<dbReference type="PANTHER" id="PTHR35800:SF1">
    <property type="entry name" value="RNA-BINDING PROTEIN KHPB"/>
    <property type="match status" value="1"/>
</dbReference>
<evidence type="ECO:0000256" key="3">
    <source>
        <dbReference type="ARBA" id="ARBA00022960"/>
    </source>
</evidence>
<dbReference type="InterPro" id="IPR038008">
    <property type="entry name" value="Jag_KH"/>
</dbReference>
<keyword evidence="4" id="KW-0143">Chaperone</keyword>
<dbReference type="Pfam" id="PF01424">
    <property type="entry name" value="R3H"/>
    <property type="match status" value="1"/>
</dbReference>
<evidence type="ECO:0000256" key="4">
    <source>
        <dbReference type="ARBA" id="ARBA00023186"/>
    </source>
</evidence>
<dbReference type="InterPro" id="IPR039247">
    <property type="entry name" value="KhpB"/>
</dbReference>
<dbReference type="Pfam" id="PF14804">
    <property type="entry name" value="Jag_N"/>
    <property type="match status" value="1"/>
</dbReference>
<dbReference type="InterPro" id="IPR034079">
    <property type="entry name" value="R3H_KhpB"/>
</dbReference>
<reference evidence="7" key="1">
    <citation type="journal article" date="2014" name="Front. Microbiol.">
        <title>High frequency of phylogenetically diverse reductive dehalogenase-homologous genes in deep subseafloor sedimentary metagenomes.</title>
        <authorList>
            <person name="Kawai M."/>
            <person name="Futagami T."/>
            <person name="Toyoda A."/>
            <person name="Takaki Y."/>
            <person name="Nishi S."/>
            <person name="Hori S."/>
            <person name="Arai W."/>
            <person name="Tsubouchi T."/>
            <person name="Morono Y."/>
            <person name="Uchiyama I."/>
            <person name="Ito T."/>
            <person name="Fujiyama A."/>
            <person name="Inagaki F."/>
            <person name="Takami H."/>
        </authorList>
    </citation>
    <scope>NUCLEOTIDE SEQUENCE</scope>
    <source>
        <strain evidence="7">Expedition CK06-06</strain>
    </source>
</reference>
<dbReference type="InterPro" id="IPR001374">
    <property type="entry name" value="R3H_dom"/>
</dbReference>
<dbReference type="SUPFAM" id="SSF82708">
    <property type="entry name" value="R3H domain"/>
    <property type="match status" value="1"/>
</dbReference>
<keyword evidence="3" id="KW-0133">Cell shape</keyword>
<dbReference type="InterPro" id="IPR038247">
    <property type="entry name" value="Jag_N_dom_sf"/>
</dbReference>
<dbReference type="InterPro" id="IPR032782">
    <property type="entry name" value="KhpB_N"/>
</dbReference>
<dbReference type="NCBIfam" id="NF041568">
    <property type="entry name" value="Jag_EloR"/>
    <property type="match status" value="1"/>
</dbReference>
<gene>
    <name evidence="7" type="ORF">S12H4_31594</name>
</gene>
<dbReference type="Pfam" id="PF13083">
    <property type="entry name" value="KH_KhpA-B"/>
    <property type="match status" value="1"/>
</dbReference>
<dbReference type="InterPro" id="IPR036867">
    <property type="entry name" value="R3H_dom_sf"/>
</dbReference>
<accession>X1U6D6</accession>
<keyword evidence="2" id="KW-0694">RNA-binding</keyword>
<evidence type="ECO:0000256" key="5">
    <source>
        <dbReference type="ARBA" id="ARBA00023316"/>
    </source>
</evidence>
<dbReference type="SMART" id="SM00393">
    <property type="entry name" value="R3H"/>
    <property type="match status" value="1"/>
</dbReference>
<dbReference type="AlphaFoldDB" id="X1U6D6"/>
<protein>
    <recommendedName>
        <fullName evidence="6">R3H domain-containing protein</fullName>
    </recommendedName>
</protein>
<proteinExistence type="inferred from homology"/>
<dbReference type="GO" id="GO:0003723">
    <property type="term" value="F:RNA binding"/>
    <property type="evidence" value="ECO:0007669"/>
    <property type="project" value="UniProtKB-KW"/>
</dbReference>
<dbReference type="Gene3D" id="3.30.300.20">
    <property type="match status" value="1"/>
</dbReference>
<dbReference type="InterPro" id="IPR015946">
    <property type="entry name" value="KH_dom-like_a/b"/>
</dbReference>
<dbReference type="HAMAP" id="MF_00867">
    <property type="entry name" value="KhpB"/>
    <property type="match status" value="1"/>
</dbReference>
<dbReference type="CDD" id="cd02414">
    <property type="entry name" value="KH-II_Jag"/>
    <property type="match status" value="1"/>
</dbReference>
<organism evidence="7">
    <name type="scientific">marine sediment metagenome</name>
    <dbReference type="NCBI Taxonomy" id="412755"/>
    <lineage>
        <taxon>unclassified sequences</taxon>
        <taxon>metagenomes</taxon>
        <taxon>ecological metagenomes</taxon>
    </lineage>
</organism>
<name>X1U6D6_9ZZZZ</name>
<comment type="caution">
    <text evidence="7">The sequence shown here is derived from an EMBL/GenBank/DDBJ whole genome shotgun (WGS) entry which is preliminary data.</text>
</comment>
<dbReference type="PANTHER" id="PTHR35800">
    <property type="entry name" value="PROTEIN JAG"/>
    <property type="match status" value="1"/>
</dbReference>
<dbReference type="SMART" id="SM01245">
    <property type="entry name" value="Jag_N"/>
    <property type="match status" value="1"/>
</dbReference>
<keyword evidence="5" id="KW-0961">Cell wall biogenesis/degradation</keyword>
<evidence type="ECO:0000256" key="1">
    <source>
        <dbReference type="ARBA" id="ARBA00022490"/>
    </source>
</evidence>
<dbReference type="Gene3D" id="3.30.30.80">
    <property type="entry name" value="probable RNA-binding protein from clostridium symbiosum atcc 14940"/>
    <property type="match status" value="1"/>
</dbReference>
<evidence type="ECO:0000313" key="7">
    <source>
        <dbReference type="EMBL" id="GAI99186.1"/>
    </source>
</evidence>
<sequence>MSGKTVEEAIQRALAELGVSREEVRVTVLKEGRHGVLGLGAEEARIRVEPLVPTPGESDIADAAKGILEALLSMMGVAASVVSLARSFVEGEATAPIAFDIKGDDLGILIGRRGQTLSCLQYIVRLIVGHQTEAWVPIIVDVDGYKQRRYEAVQALAWRIAEQVKAEQAPFTLEPMSAYERRIIHLALAEHPDVTTQSIGEGEARKVVILPKEQ</sequence>
<dbReference type="GO" id="GO:0008360">
    <property type="term" value="P:regulation of cell shape"/>
    <property type="evidence" value="ECO:0007669"/>
    <property type="project" value="UniProtKB-KW"/>
</dbReference>
<evidence type="ECO:0000259" key="6">
    <source>
        <dbReference type="PROSITE" id="PS51061"/>
    </source>
</evidence>
<keyword evidence="1" id="KW-0963">Cytoplasm</keyword>
<dbReference type="PROSITE" id="PS51061">
    <property type="entry name" value="R3H"/>
    <property type="match status" value="1"/>
</dbReference>
<dbReference type="GO" id="GO:0071555">
    <property type="term" value="P:cell wall organization"/>
    <property type="evidence" value="ECO:0007669"/>
    <property type="project" value="UniProtKB-KW"/>
</dbReference>